<dbReference type="RefSeq" id="WP_009086136.1">
    <property type="nucleotide sequence ID" value="NZ_CP007547.1"/>
</dbReference>
<feature type="domain" description="SusD-like N-terminal" evidence="7">
    <location>
        <begin position="95"/>
        <end position="226"/>
    </location>
</feature>
<evidence type="ECO:0000259" key="7">
    <source>
        <dbReference type="Pfam" id="PF14322"/>
    </source>
</evidence>
<dbReference type="Pfam" id="PF07980">
    <property type="entry name" value="SusD_RagB"/>
    <property type="match status" value="1"/>
</dbReference>
<keyword evidence="5" id="KW-0998">Cell outer membrane</keyword>
<reference evidence="8" key="2">
    <citation type="journal article" date="2015" name="Genome Biol. Evol.">
        <title>Complete Genome Sequence and Transcriptomic Analysis of the Novel Pathogen Elizabethkingia anophelis in Response to Oxidative Stress.</title>
        <authorList>
            <person name="Li Y."/>
            <person name="Liu Y."/>
            <person name="Chew S.C."/>
            <person name="Tay M."/>
            <person name="Salido M.M."/>
            <person name="Teo J."/>
            <person name="Lauro F.M."/>
            <person name="Givskov M."/>
            <person name="Yang L."/>
        </authorList>
    </citation>
    <scope>NUCLEOTIDE SEQUENCE</scope>
    <source>
        <strain evidence="8">NUHP1</strain>
    </source>
</reference>
<dbReference type="Pfam" id="PF14322">
    <property type="entry name" value="SusD-like_3"/>
    <property type="match status" value="1"/>
</dbReference>
<dbReference type="eggNOG" id="COG3193">
    <property type="taxonomic scope" value="Bacteria"/>
</dbReference>
<reference evidence="8" key="1">
    <citation type="journal article" date="2013" name="Lancet">
        <title>First case of E anophelis outbreak in an intensive-care unit.</title>
        <authorList>
            <person name="Teo J."/>
            <person name="Tan S.Y."/>
            <person name="Tay M."/>
            <person name="Ding Y."/>
            <person name="Kjelleberg S."/>
            <person name="Givskov M."/>
            <person name="Lin R.T."/>
            <person name="Yang L."/>
        </authorList>
    </citation>
    <scope>NUCLEOTIDE SEQUENCE [LARGE SCALE GENOMIC DNA]</scope>
    <source>
        <strain evidence="8">NUHP1</strain>
    </source>
</reference>
<evidence type="ECO:0000256" key="3">
    <source>
        <dbReference type="ARBA" id="ARBA00022729"/>
    </source>
</evidence>
<dbReference type="PROSITE" id="PS51257">
    <property type="entry name" value="PROKAR_LIPOPROTEIN"/>
    <property type="match status" value="1"/>
</dbReference>
<organism evidence="8 9">
    <name type="scientific">Elizabethkingia anophelis NUHP1</name>
    <dbReference type="NCBI Taxonomy" id="1338011"/>
    <lineage>
        <taxon>Bacteria</taxon>
        <taxon>Pseudomonadati</taxon>
        <taxon>Bacteroidota</taxon>
        <taxon>Flavobacteriia</taxon>
        <taxon>Flavobacteriales</taxon>
        <taxon>Weeksellaceae</taxon>
        <taxon>Elizabethkingia</taxon>
    </lineage>
</organism>
<dbReference type="GO" id="GO:0009279">
    <property type="term" value="C:cell outer membrane"/>
    <property type="evidence" value="ECO:0007669"/>
    <property type="project" value="UniProtKB-SubCell"/>
</dbReference>
<comment type="subcellular location">
    <subcellularLocation>
        <location evidence="1">Cell outer membrane</location>
    </subcellularLocation>
</comment>
<dbReference type="KEGG" id="eao:BD94_2500"/>
<gene>
    <name evidence="8" type="ORF">BD94_2500</name>
</gene>
<dbReference type="SUPFAM" id="SSF48452">
    <property type="entry name" value="TPR-like"/>
    <property type="match status" value="1"/>
</dbReference>
<dbReference type="InterPro" id="IPR012944">
    <property type="entry name" value="SusD_RagB_dom"/>
</dbReference>
<feature type="domain" description="RagB/SusD" evidence="6">
    <location>
        <begin position="294"/>
        <end position="502"/>
    </location>
</feature>
<dbReference type="Proteomes" id="UP000028933">
    <property type="component" value="Chromosome"/>
</dbReference>
<dbReference type="InterPro" id="IPR011990">
    <property type="entry name" value="TPR-like_helical_dom_sf"/>
</dbReference>
<accession>A0A077ELE5</accession>
<dbReference type="EMBL" id="CP007547">
    <property type="protein sequence ID" value="AIL46275.1"/>
    <property type="molecule type" value="Genomic_DNA"/>
</dbReference>
<dbReference type="GeneID" id="56683572"/>
<proteinExistence type="inferred from homology"/>
<dbReference type="STRING" id="1338011.BD94_2500"/>
<dbReference type="AlphaFoldDB" id="A0A077ELE5"/>
<evidence type="ECO:0000313" key="9">
    <source>
        <dbReference type="Proteomes" id="UP000028933"/>
    </source>
</evidence>
<evidence type="ECO:0000256" key="2">
    <source>
        <dbReference type="ARBA" id="ARBA00006275"/>
    </source>
</evidence>
<sequence length="502" mass="56603">MKFFNKIVLVSGISAVLLSCTSELDVQPEGTPTEASFWKTENDLVTGANAMYKPLYDSEFYGRGFFWFINASDDMVTGRAKSEADNAKNFSSNYIAAGDLETQWNKRYTVIGIANRVIRNVDNIQASTAVKNKYLGEALFMSSRMYFELAYSYGNEKAGVPIIDRTKEPDPNPIPRAANVTENYNYIINDLKKAAELLPAQEQLAAKDFGRPHKAAAWALMAKVYLFMKDWKNAAYWANEVMTKGNRNLLNNYADVFKAENNYSSEYIWSIPSTPKFNAIGSILPGVMLENKGWGEYNGWGYFQPTKELFTEYEAGDLRRDVTILKAGDKFTFNGKDRIYASSNSLTGYQFNKYMDAFKYPLNSGHVSANGDYPCTDLAVPIMRYAEVILIKAEALLMSGQNADQEINMIRKRAGLAPKSGCTMADLKHERRCELAGEWADRHRDLVRWGDAKDTYAKSLHGADDKQVWAPRNFNPAVHNVWAVPQVEIVNSHGVIKQNEGW</sequence>
<keyword evidence="3" id="KW-0732">Signal</keyword>
<dbReference type="HOGENOM" id="CLU_015553_1_0_10"/>
<comment type="similarity">
    <text evidence="2">Belongs to the SusD family.</text>
</comment>
<evidence type="ECO:0000256" key="4">
    <source>
        <dbReference type="ARBA" id="ARBA00023136"/>
    </source>
</evidence>
<evidence type="ECO:0000256" key="1">
    <source>
        <dbReference type="ARBA" id="ARBA00004442"/>
    </source>
</evidence>
<evidence type="ECO:0000256" key="5">
    <source>
        <dbReference type="ARBA" id="ARBA00023237"/>
    </source>
</evidence>
<name>A0A077ELE5_9FLAO</name>
<evidence type="ECO:0000313" key="8">
    <source>
        <dbReference type="EMBL" id="AIL46275.1"/>
    </source>
</evidence>
<protein>
    <submittedName>
        <fullName evidence="8">RagB/SusD domain protein</fullName>
    </submittedName>
</protein>
<dbReference type="Gene3D" id="1.25.40.390">
    <property type="match status" value="1"/>
</dbReference>
<keyword evidence="4" id="KW-0472">Membrane</keyword>
<evidence type="ECO:0000259" key="6">
    <source>
        <dbReference type="Pfam" id="PF07980"/>
    </source>
</evidence>
<dbReference type="InterPro" id="IPR033985">
    <property type="entry name" value="SusD-like_N"/>
</dbReference>